<evidence type="ECO:0000256" key="2">
    <source>
        <dbReference type="SAM" id="SignalP"/>
    </source>
</evidence>
<sequence>MDCSACVRSPRRRWLLALGFATMVAAAGCSDDGDNNQTGGNNLSDAGTDVLADVDASTDVAPDGSTVDEQPSCDPLQPEYCALPWPSSLFLKADDTRATGYTLNFGEETLPIAEAGPNEGTKTNPEPYRRLDGYTPGQPLITLFPNVDTSAMAGEESIEKSVETDSPIVWLEVDNSGNVVRRIPHFAELDKRADDPSEQVLFVRPAVILDEAMRYVVAFRNLQDTSGTAIEPSEAFQKLRDGDTDGDALLAARQARFDEIFSILEGEGIQKSELTLAWDFVTASSDSLHGPMLHMRDKGFEISGEQGPEIEFTKVEEHTEAEHDWWWLEIEGTFESPSFMTEKEIEGQPGPVINWGDDGKPAQDGTHVQKFWLYVPHSARDGSDHGLIQYGHGLLGAGSQTGGSFNGKIANDHKFIFFGTSLAGMSDEDVPNAVFALGNLSGFPFMADRLHQGMLEYLLLARSMRERLPTHAEITDRSISVNSDELFYSGISQGGIFGGTYMALSTDVIYGHLGVPGNNYSTLLHRSVDFDPYFTIMNRSYTSPITQALALSTIQLLWAQTEPVSYLRHITAEPFPGNDPHYAIFAPAKGDYQVSVMTNEIAARSDIDIKLMANYGKDVALVDEEPYPYTGSGVVLYDFGNPWPEAGNRPPAEDDLGDPHGKPRRQDHHNEQMIHFFRNGGEIIDVCGGDPCTPE</sequence>
<dbReference type="OrthoDB" id="5377249at2"/>
<evidence type="ECO:0000313" key="3">
    <source>
        <dbReference type="EMBL" id="QDG53304.1"/>
    </source>
</evidence>
<dbReference type="EMBL" id="CP041186">
    <property type="protein sequence ID" value="QDG53304.1"/>
    <property type="molecule type" value="Genomic_DNA"/>
</dbReference>
<feature type="region of interest" description="Disordered" evidence="1">
    <location>
        <begin position="645"/>
        <end position="666"/>
    </location>
</feature>
<gene>
    <name evidence="3" type="ORF">FIV42_21925</name>
</gene>
<accession>A0A4Y6PY96</accession>
<dbReference type="RefSeq" id="WP_141199765.1">
    <property type="nucleotide sequence ID" value="NZ_CP041186.1"/>
</dbReference>
<dbReference type="Proteomes" id="UP000315995">
    <property type="component" value="Chromosome"/>
</dbReference>
<keyword evidence="2" id="KW-0732">Signal</keyword>
<reference evidence="3 4" key="1">
    <citation type="submission" date="2019-06" db="EMBL/GenBank/DDBJ databases">
        <title>Persicimonas caeni gen. nov., sp. nov., a predatory bacterium isolated from solar saltern.</title>
        <authorList>
            <person name="Wang S."/>
        </authorList>
    </citation>
    <scope>NUCLEOTIDE SEQUENCE [LARGE SCALE GENOMIC DNA]</scope>
    <source>
        <strain evidence="3 4">YN101</strain>
    </source>
</reference>
<keyword evidence="4" id="KW-1185">Reference proteome</keyword>
<name>A0A4Y6PY96_PERCE</name>
<dbReference type="AlphaFoldDB" id="A0A4Y6PY96"/>
<organism evidence="3 4">
    <name type="scientific">Persicimonas caeni</name>
    <dbReference type="NCBI Taxonomy" id="2292766"/>
    <lineage>
        <taxon>Bacteria</taxon>
        <taxon>Deltaproteobacteria</taxon>
        <taxon>Bradymonadales</taxon>
        <taxon>Bradymonadaceae</taxon>
        <taxon>Persicimonas</taxon>
    </lineage>
</organism>
<feature type="signal peptide" evidence="2">
    <location>
        <begin position="1"/>
        <end position="27"/>
    </location>
</feature>
<evidence type="ECO:0000256" key="1">
    <source>
        <dbReference type="SAM" id="MobiDB-lite"/>
    </source>
</evidence>
<evidence type="ECO:0000313" key="4">
    <source>
        <dbReference type="Proteomes" id="UP000315995"/>
    </source>
</evidence>
<feature type="chain" id="PRO_5030106676" evidence="2">
    <location>
        <begin position="28"/>
        <end position="695"/>
    </location>
</feature>
<proteinExistence type="predicted"/>
<accession>A0A5B8YE16</accession>
<protein>
    <submittedName>
        <fullName evidence="3">Uncharacterized protein</fullName>
    </submittedName>
</protein>